<organism evidence="3 4">
    <name type="scientific">Marilutibacter maris</name>
    <dbReference type="NCBI Taxonomy" id="1605891"/>
    <lineage>
        <taxon>Bacteria</taxon>
        <taxon>Pseudomonadati</taxon>
        <taxon>Pseudomonadota</taxon>
        <taxon>Gammaproteobacteria</taxon>
        <taxon>Lysobacterales</taxon>
        <taxon>Lysobacteraceae</taxon>
        <taxon>Marilutibacter</taxon>
    </lineage>
</organism>
<evidence type="ECO:0000256" key="1">
    <source>
        <dbReference type="SAM" id="SignalP"/>
    </source>
</evidence>
<feature type="domain" description="DUF4398" evidence="2">
    <location>
        <begin position="32"/>
        <end position="108"/>
    </location>
</feature>
<dbReference type="KEGG" id="lmb:C9I47_0684"/>
<gene>
    <name evidence="3" type="ORF">C9I47_0684</name>
</gene>
<protein>
    <submittedName>
        <fullName evidence="3">Membrane protein</fullName>
    </submittedName>
</protein>
<dbReference type="Gene3D" id="1.20.1270.390">
    <property type="match status" value="1"/>
</dbReference>
<evidence type="ECO:0000313" key="4">
    <source>
        <dbReference type="Proteomes" id="UP000249447"/>
    </source>
</evidence>
<dbReference type="RefSeq" id="WP_223250267.1">
    <property type="nucleotide sequence ID" value="NZ_CP029843.1"/>
</dbReference>
<dbReference type="Pfam" id="PF14346">
    <property type="entry name" value="DUF4398"/>
    <property type="match status" value="1"/>
</dbReference>
<name>A0A2U9T4U0_9GAMM</name>
<feature type="signal peptide" evidence="1">
    <location>
        <begin position="1"/>
        <end position="25"/>
    </location>
</feature>
<feature type="chain" id="PRO_5015916785" evidence="1">
    <location>
        <begin position="26"/>
        <end position="126"/>
    </location>
</feature>
<dbReference type="AlphaFoldDB" id="A0A2U9T4U0"/>
<reference evidence="3 4" key="1">
    <citation type="submission" date="2018-05" db="EMBL/GenBank/DDBJ databases">
        <title>The complete genome of Lysobacter maris HZ9B, a marine bacterium antagonistic against terrestrial plant pathogens.</title>
        <authorList>
            <person name="Zhang X.-Q."/>
        </authorList>
    </citation>
    <scope>NUCLEOTIDE SEQUENCE [LARGE SCALE GENOMIC DNA]</scope>
    <source>
        <strain evidence="3 4">HZ9B</strain>
    </source>
</reference>
<keyword evidence="1" id="KW-0732">Signal</keyword>
<accession>A0A2U9T4U0</accession>
<proteinExistence type="predicted"/>
<dbReference type="EMBL" id="CP029843">
    <property type="protein sequence ID" value="AWV06405.1"/>
    <property type="molecule type" value="Genomic_DNA"/>
</dbReference>
<dbReference type="Proteomes" id="UP000249447">
    <property type="component" value="Chromosome"/>
</dbReference>
<evidence type="ECO:0000313" key="3">
    <source>
        <dbReference type="EMBL" id="AWV06405.1"/>
    </source>
</evidence>
<sequence length="126" mass="12809">MTPSFAHFRGLLMAAVLASTLSACASLPPPTAELAGAQQAIAAASDADADQYAGADIASARDALGRAQVAMAEGREADARRFALAASADADLASARSEEAQLSAQVAQRRAEIARLQQRLGGEGGR</sequence>
<evidence type="ECO:0000259" key="2">
    <source>
        <dbReference type="Pfam" id="PF14346"/>
    </source>
</evidence>
<keyword evidence="4" id="KW-1185">Reference proteome</keyword>
<dbReference type="InterPro" id="IPR025511">
    <property type="entry name" value="DUF4398"/>
</dbReference>